<organism evidence="1 2">
    <name type="scientific">Chryseobacterium edaphi</name>
    <dbReference type="NCBI Taxonomy" id="2976532"/>
    <lineage>
        <taxon>Bacteria</taxon>
        <taxon>Pseudomonadati</taxon>
        <taxon>Bacteroidota</taxon>
        <taxon>Flavobacteriia</taxon>
        <taxon>Flavobacteriales</taxon>
        <taxon>Weeksellaceae</taxon>
        <taxon>Chryseobacterium group</taxon>
        <taxon>Chryseobacterium</taxon>
    </lineage>
</organism>
<dbReference type="EMBL" id="JAOTEM010000002">
    <property type="protein sequence ID" value="MCU7617336.1"/>
    <property type="molecule type" value="Genomic_DNA"/>
</dbReference>
<name>A0ABT2W550_9FLAO</name>
<gene>
    <name evidence="1" type="ORF">NZ698_09005</name>
</gene>
<comment type="caution">
    <text evidence="1">The sequence shown here is derived from an EMBL/GenBank/DDBJ whole genome shotgun (WGS) entry which is preliminary data.</text>
</comment>
<dbReference type="Proteomes" id="UP001208649">
    <property type="component" value="Unassembled WGS sequence"/>
</dbReference>
<sequence length="190" mass="22526">MKILFTILMSLLGNVIFAQEHFEKDLQKLFVGLNVDRKPEEIISGSNLKFEKFSRKQEVTGEPITIYHSNYDNNVMIKSKILEAEVWVEQRDYEKELGRHTISQKIALPNYKAVIVEYNNIYNKFETYASNIMIESPENENESEGREINATLTIKDDVAVRYFNLSYLIPKKEDQNKVQYLFISYRYRRY</sequence>
<accession>A0ABT2W550</accession>
<proteinExistence type="predicted"/>
<keyword evidence="2" id="KW-1185">Reference proteome</keyword>
<protein>
    <recommendedName>
        <fullName evidence="3">DUF3857 domain-containing protein</fullName>
    </recommendedName>
</protein>
<dbReference type="RefSeq" id="WP_263002784.1">
    <property type="nucleotide sequence ID" value="NZ_JAOTEM010000002.1"/>
</dbReference>
<evidence type="ECO:0008006" key="3">
    <source>
        <dbReference type="Google" id="ProtNLM"/>
    </source>
</evidence>
<reference evidence="2" key="1">
    <citation type="submission" date="2023-07" db="EMBL/GenBank/DDBJ databases">
        <title>Chryseobacterium sp. strain PBS4-4 Genome sequencing and assembly.</title>
        <authorList>
            <person name="Jung Y."/>
        </authorList>
    </citation>
    <scope>NUCLEOTIDE SEQUENCE [LARGE SCALE GENOMIC DNA]</scope>
    <source>
        <strain evidence="2">PBS4-4</strain>
    </source>
</reference>
<evidence type="ECO:0000313" key="2">
    <source>
        <dbReference type="Proteomes" id="UP001208649"/>
    </source>
</evidence>
<evidence type="ECO:0000313" key="1">
    <source>
        <dbReference type="EMBL" id="MCU7617336.1"/>
    </source>
</evidence>